<keyword evidence="4" id="KW-0378">Hydrolase</keyword>
<accession>A0A8K1JCJ0</accession>
<proteinExistence type="inferred from homology"/>
<name>A0A8K1JCJ0_VACCO</name>
<dbReference type="GO" id="GO:0009368">
    <property type="term" value="C:endopeptidase Clp complex"/>
    <property type="evidence" value="ECO:0007669"/>
    <property type="project" value="TreeGrafter"/>
</dbReference>
<dbReference type="GO" id="GO:0006515">
    <property type="term" value="P:protein quality control for misfolded or incompletely synthesized proteins"/>
    <property type="evidence" value="ECO:0007669"/>
    <property type="project" value="TreeGrafter"/>
</dbReference>
<dbReference type="Gene3D" id="3.90.226.10">
    <property type="entry name" value="2-enoyl-CoA Hydratase, Chain A, domain 1"/>
    <property type="match status" value="1"/>
</dbReference>
<evidence type="ECO:0000256" key="3">
    <source>
        <dbReference type="ARBA" id="ARBA00022670"/>
    </source>
</evidence>
<dbReference type="CDD" id="cd07017">
    <property type="entry name" value="S14_ClpP_2"/>
    <property type="match status" value="1"/>
</dbReference>
<organism evidence="8">
    <name type="scientific">Vaccinium corymbosum</name>
    <name type="common">Highbush blueberry</name>
    <dbReference type="NCBI Taxonomy" id="69266"/>
    <lineage>
        <taxon>Eukaryota</taxon>
        <taxon>Viridiplantae</taxon>
        <taxon>Streptophyta</taxon>
        <taxon>Embryophyta</taxon>
        <taxon>Tracheophyta</taxon>
        <taxon>Spermatophyta</taxon>
        <taxon>Magnoliopsida</taxon>
        <taxon>eudicotyledons</taxon>
        <taxon>Gunneridae</taxon>
        <taxon>Pentapetalae</taxon>
        <taxon>asterids</taxon>
        <taxon>Ericales</taxon>
        <taxon>Ericaceae</taxon>
        <taxon>Vaccinioideae</taxon>
        <taxon>Vaccinieae</taxon>
        <taxon>Vaccinium</taxon>
    </lineage>
</organism>
<dbReference type="PANTHER" id="PTHR10381">
    <property type="entry name" value="ATP-DEPENDENT CLP PROTEASE PROTEOLYTIC SUBUNIT"/>
    <property type="match status" value="1"/>
</dbReference>
<geneLocation type="chloroplast" evidence="8"/>
<dbReference type="GO" id="GO:0051117">
    <property type="term" value="F:ATPase binding"/>
    <property type="evidence" value="ECO:0007669"/>
    <property type="project" value="TreeGrafter"/>
</dbReference>
<keyword evidence="5" id="KW-0720">Serine protease</keyword>
<feature type="compositionally biased region" description="Acidic residues" evidence="7">
    <location>
        <begin position="30"/>
        <end position="41"/>
    </location>
</feature>
<dbReference type="AlphaFoldDB" id="A0A8K1JCJ0"/>
<reference evidence="8" key="1">
    <citation type="submission" date="2021-06" db="EMBL/GenBank/DDBJ databases">
        <title>Complete chloroplast genome sequence and phylogenetic analysis of Vaccinium corymbosum.</title>
        <authorList>
            <person name="Niu J.Q."/>
            <person name="Miao X.R."/>
        </authorList>
    </citation>
    <scope>NUCLEOTIDE SEQUENCE</scope>
    <source>
        <tissue evidence="8">Leaves</tissue>
    </source>
</reference>
<dbReference type="Pfam" id="PF00574">
    <property type="entry name" value="CLP_protease"/>
    <property type="match status" value="1"/>
</dbReference>
<dbReference type="GO" id="GO:0009532">
    <property type="term" value="C:plastid stroma"/>
    <property type="evidence" value="ECO:0007669"/>
    <property type="project" value="UniProtKB-ARBA"/>
</dbReference>
<dbReference type="InterPro" id="IPR001907">
    <property type="entry name" value="ClpP"/>
</dbReference>
<evidence type="ECO:0000313" key="8">
    <source>
        <dbReference type="EMBL" id="UCS09896.1"/>
    </source>
</evidence>
<feature type="region of interest" description="Disordered" evidence="7">
    <location>
        <begin position="1"/>
        <end position="41"/>
    </location>
</feature>
<keyword evidence="3 8" id="KW-0645">Protease</keyword>
<dbReference type="GO" id="GO:0004176">
    <property type="term" value="F:ATP-dependent peptidase activity"/>
    <property type="evidence" value="ECO:0007669"/>
    <property type="project" value="InterPro"/>
</dbReference>
<protein>
    <recommendedName>
        <fullName evidence="6">ATP-dependent Clp protease proteolytic subunit</fullName>
    </recommendedName>
</protein>
<evidence type="ECO:0000256" key="1">
    <source>
        <dbReference type="ARBA" id="ARBA00007039"/>
    </source>
</evidence>
<evidence type="ECO:0000256" key="6">
    <source>
        <dbReference type="RuleBase" id="RU003567"/>
    </source>
</evidence>
<feature type="compositionally biased region" description="Low complexity" evidence="7">
    <location>
        <begin position="1"/>
        <end position="10"/>
    </location>
</feature>
<dbReference type="PANTHER" id="PTHR10381:SF15">
    <property type="entry name" value="CHLOROPLASTIC ATP-DEPENDENT CLP PROTEASE PROTEOLYTIC SUBUNIT 1"/>
    <property type="match status" value="1"/>
</dbReference>
<comment type="similarity">
    <text evidence="1 6">Belongs to the peptidase S14 family.</text>
</comment>
<dbReference type="PRINTS" id="PR00127">
    <property type="entry name" value="CLPPROTEASEP"/>
</dbReference>
<dbReference type="InterPro" id="IPR029045">
    <property type="entry name" value="ClpP/crotonase-like_dom_sf"/>
</dbReference>
<evidence type="ECO:0000256" key="5">
    <source>
        <dbReference type="ARBA" id="ARBA00022825"/>
    </source>
</evidence>
<dbReference type="InterPro" id="IPR023562">
    <property type="entry name" value="ClpP/TepA"/>
</dbReference>
<dbReference type="SUPFAM" id="SSF52096">
    <property type="entry name" value="ClpP/crotonase"/>
    <property type="match status" value="1"/>
</dbReference>
<dbReference type="EMBL" id="MZ328079">
    <property type="protein sequence ID" value="UCS09896.1"/>
    <property type="molecule type" value="Genomic_DNA"/>
</dbReference>
<sequence length="234" mass="26491">MPVKVKLPNKLPKKPPKKPKKLPKVPLMSEPEDEVEAENEKEEEEEIKIRWINLHTILYESGVLFLTKNITRKNGNRLIGLIIHLALYNPTRDIYLFINCATGSARTAVAVFDAIQTVPPKVNTVGCGMTAAVGSLILLAGDMRLGYPRVRVMVYKPKPKRYNFKKGTLRGFFHKQEIVTYINDVIDEIFVARTGQPYDIIKKDLAEGLCMSAKEAQDYGIIDLITSEFNFDLI</sequence>
<keyword evidence="8" id="KW-0150">Chloroplast</keyword>
<evidence type="ECO:0000256" key="2">
    <source>
        <dbReference type="ARBA" id="ARBA00022640"/>
    </source>
</evidence>
<gene>
    <name evidence="8" type="primary">clpP</name>
</gene>
<evidence type="ECO:0000256" key="4">
    <source>
        <dbReference type="ARBA" id="ARBA00022801"/>
    </source>
</evidence>
<keyword evidence="2 8" id="KW-0934">Plastid</keyword>
<evidence type="ECO:0000256" key="7">
    <source>
        <dbReference type="SAM" id="MobiDB-lite"/>
    </source>
</evidence>
<dbReference type="GO" id="GO:0004252">
    <property type="term" value="F:serine-type endopeptidase activity"/>
    <property type="evidence" value="ECO:0007669"/>
    <property type="project" value="InterPro"/>
</dbReference>
<feature type="compositionally biased region" description="Basic residues" evidence="7">
    <location>
        <begin position="11"/>
        <end position="23"/>
    </location>
</feature>